<dbReference type="Gene3D" id="3.30.1400.10">
    <property type="entry name" value="ZipA, C-terminal FtsZ-binding domain"/>
    <property type="match status" value="1"/>
</dbReference>
<dbReference type="RefSeq" id="WP_074928148.1">
    <property type="nucleotide sequence ID" value="NZ_FPBL01000004.1"/>
</dbReference>
<dbReference type="PANTHER" id="PTHR38685:SF1">
    <property type="entry name" value="CELL DIVISION PROTEIN ZIPA"/>
    <property type="match status" value="1"/>
</dbReference>
<reference evidence="13 14" key="1">
    <citation type="submission" date="2016-10" db="EMBL/GenBank/DDBJ databases">
        <authorList>
            <person name="de Groot N.N."/>
        </authorList>
    </citation>
    <scope>NUCLEOTIDE SEQUENCE [LARGE SCALE GENOMIC DNA]</scope>
    <source>
        <strain evidence="13 14">Nm24</strain>
    </source>
</reference>
<keyword evidence="4 9" id="KW-0812">Transmembrane</keyword>
<proteinExistence type="inferred from homology"/>
<keyword evidence="2 9" id="KW-0997">Cell inner membrane</keyword>
<evidence type="ECO:0000256" key="10">
    <source>
        <dbReference type="SAM" id="MobiDB-lite"/>
    </source>
</evidence>
<gene>
    <name evidence="13" type="ORF">SAMN05216339_104206</name>
</gene>
<dbReference type="GO" id="GO:0005886">
    <property type="term" value="C:plasma membrane"/>
    <property type="evidence" value="ECO:0007669"/>
    <property type="project" value="UniProtKB-SubCell"/>
</dbReference>
<evidence type="ECO:0000256" key="8">
    <source>
        <dbReference type="RuleBase" id="RU003612"/>
    </source>
</evidence>
<feature type="transmembrane region" description="Helical" evidence="11">
    <location>
        <begin position="6"/>
        <end position="25"/>
    </location>
</feature>
<evidence type="ECO:0000256" key="6">
    <source>
        <dbReference type="ARBA" id="ARBA00023136"/>
    </source>
</evidence>
<evidence type="ECO:0000256" key="11">
    <source>
        <dbReference type="SAM" id="Phobius"/>
    </source>
</evidence>
<dbReference type="OrthoDB" id="8521018at2"/>
<evidence type="ECO:0000256" key="1">
    <source>
        <dbReference type="ARBA" id="ARBA00022475"/>
    </source>
</evidence>
<organism evidence="13 14">
    <name type="scientific">Nitrosomonas eutropha</name>
    <dbReference type="NCBI Taxonomy" id="916"/>
    <lineage>
        <taxon>Bacteria</taxon>
        <taxon>Pseudomonadati</taxon>
        <taxon>Pseudomonadota</taxon>
        <taxon>Betaproteobacteria</taxon>
        <taxon>Nitrosomonadales</taxon>
        <taxon>Nitrosomonadaceae</taxon>
        <taxon>Nitrosomonas</taxon>
    </lineage>
</organism>
<protein>
    <recommendedName>
        <fullName evidence="8">Cell division protein ZipA</fullName>
    </recommendedName>
</protein>
<keyword evidence="6 9" id="KW-0472">Membrane</keyword>
<keyword evidence="7 8" id="KW-0131">Cell cycle</keyword>
<dbReference type="InterPro" id="IPR011919">
    <property type="entry name" value="Cell_div_ZipA"/>
</dbReference>
<accession>A0A1I7HB61</accession>
<comment type="function">
    <text evidence="8">Essential cell division protein that stabilizes the FtsZ protofilaments by cross-linking them and that serves as a cytoplasmic membrane anchor for the Z ring. Also required for the recruitment to the septal ring of downstream cell division proteins.</text>
</comment>
<dbReference type="GO" id="GO:0032153">
    <property type="term" value="C:cell division site"/>
    <property type="evidence" value="ECO:0007669"/>
    <property type="project" value="TreeGrafter"/>
</dbReference>
<dbReference type="InterPro" id="IPR007449">
    <property type="entry name" value="ZipA_FtsZ-bd_C"/>
</dbReference>
<dbReference type="EMBL" id="FPBL01000004">
    <property type="protein sequence ID" value="SFU57955.1"/>
    <property type="molecule type" value="Genomic_DNA"/>
</dbReference>
<evidence type="ECO:0000259" key="12">
    <source>
        <dbReference type="SMART" id="SM00771"/>
    </source>
</evidence>
<dbReference type="GO" id="GO:0000917">
    <property type="term" value="P:division septum assembly"/>
    <property type="evidence" value="ECO:0007669"/>
    <property type="project" value="TreeGrafter"/>
</dbReference>
<evidence type="ECO:0000256" key="7">
    <source>
        <dbReference type="ARBA" id="ARBA00023306"/>
    </source>
</evidence>
<feature type="region of interest" description="Disordered" evidence="10">
    <location>
        <begin position="65"/>
        <end position="106"/>
    </location>
</feature>
<evidence type="ECO:0000313" key="13">
    <source>
        <dbReference type="EMBL" id="SFU57955.1"/>
    </source>
</evidence>
<dbReference type="InterPro" id="IPR036765">
    <property type="entry name" value="ZipA_FtsZ-bd_C_sf"/>
</dbReference>
<keyword evidence="1 9" id="KW-1003">Cell membrane</keyword>
<dbReference type="AlphaFoldDB" id="A0A1I7HB61"/>
<dbReference type="SMART" id="SM00771">
    <property type="entry name" value="ZipA_C"/>
    <property type="match status" value="1"/>
</dbReference>
<evidence type="ECO:0000256" key="4">
    <source>
        <dbReference type="ARBA" id="ARBA00022692"/>
    </source>
</evidence>
<dbReference type="PANTHER" id="PTHR38685">
    <property type="entry name" value="CELL DIVISION PROTEIN ZIPA"/>
    <property type="match status" value="1"/>
</dbReference>
<dbReference type="SUPFAM" id="SSF64383">
    <property type="entry name" value="Cell-division protein ZipA, C-terminal domain"/>
    <property type="match status" value="1"/>
</dbReference>
<feature type="domain" description="ZipA C-terminal FtsZ-binding" evidence="12">
    <location>
        <begin position="233"/>
        <end position="360"/>
    </location>
</feature>
<comment type="similarity">
    <text evidence="8">Belongs to the ZipA family.</text>
</comment>
<evidence type="ECO:0000256" key="2">
    <source>
        <dbReference type="ARBA" id="ARBA00022519"/>
    </source>
</evidence>
<keyword evidence="3 8" id="KW-0132">Cell division</keyword>
<evidence type="ECO:0000256" key="9">
    <source>
        <dbReference type="RuleBase" id="RU003613"/>
    </source>
</evidence>
<keyword evidence="5 11" id="KW-1133">Transmembrane helix</keyword>
<evidence type="ECO:0000313" key="14">
    <source>
        <dbReference type="Proteomes" id="UP000183926"/>
    </source>
</evidence>
<comment type="subcellular location">
    <subcellularLocation>
        <location evidence="9">Cell inner membrane</location>
        <topology evidence="9">Single-pass type I membrane protein</topology>
    </subcellularLocation>
</comment>
<sequence>MSDLQISLVIIGVVIIAGVVIFNRIQLARHHRRVQDAFRHEHDDVLLSDEYKPISADERIEPQFGDEVPSIPNEAPDLASVPASTLSERHVASDQPAQKEPGVQKKAATSVDSMINYIADIRSNSPIPHERLIDLLQQKFDYGKPVRWYGLQSEGQLWEEISLDTLSPRNTYIELKGCLQLVDRSGLVTEINLSRFRDMAEDFSVQIHAEVDCPDIADAYARAVDLDRFCADVDVIMGVNIISKDGGAFVGTKIRALAEASGFRLESEGVFRYRDSETNEVMFSLGNFESALFLPANMRTLTTRGITFLLDVPRVASGEKVFDQMVHIARLFSSTLNGLLVDDNRVPLSENGVKRSKQRLADIQAAMAAHNITAGSETALKLFD</sequence>
<name>A0A1I7HB61_9PROT</name>
<evidence type="ECO:0000256" key="3">
    <source>
        <dbReference type="ARBA" id="ARBA00022618"/>
    </source>
</evidence>
<dbReference type="Proteomes" id="UP000183926">
    <property type="component" value="Unassembled WGS sequence"/>
</dbReference>
<evidence type="ECO:0000256" key="5">
    <source>
        <dbReference type="ARBA" id="ARBA00022989"/>
    </source>
</evidence>
<dbReference type="Pfam" id="PF04354">
    <property type="entry name" value="ZipA_C"/>
    <property type="match status" value="1"/>
</dbReference>